<proteinExistence type="predicted"/>
<reference evidence="1" key="1">
    <citation type="submission" date="2013-01" db="EMBL/GenBank/DDBJ databases">
        <title>Genome assembly of Mariniradius saccharolyticus AK6.</title>
        <authorList>
            <person name="Vaidya B."/>
            <person name="Khatri I."/>
            <person name="Tanuku N.R.S."/>
            <person name="Subramanian S."/>
            <person name="Pinnaka A."/>
        </authorList>
    </citation>
    <scope>NUCLEOTIDE SEQUENCE [LARGE SCALE GENOMIC DNA]</scope>
    <source>
        <strain evidence="1">AK6</strain>
    </source>
</reference>
<name>M7X9M8_9BACT</name>
<evidence type="ECO:0000313" key="1">
    <source>
        <dbReference type="EMBL" id="EMS31348.1"/>
    </source>
</evidence>
<evidence type="ECO:0000313" key="2">
    <source>
        <dbReference type="Proteomes" id="UP000010953"/>
    </source>
</evidence>
<dbReference type="AlphaFoldDB" id="M7X9M8"/>
<gene>
    <name evidence="1" type="ORF">C943_02495</name>
</gene>
<organism evidence="1 2">
    <name type="scientific">Mariniradius saccharolyticus AK6</name>
    <dbReference type="NCBI Taxonomy" id="1239962"/>
    <lineage>
        <taxon>Bacteria</taxon>
        <taxon>Pseudomonadati</taxon>
        <taxon>Bacteroidota</taxon>
        <taxon>Cytophagia</taxon>
        <taxon>Cytophagales</taxon>
        <taxon>Cyclobacteriaceae</taxon>
        <taxon>Mariniradius</taxon>
    </lineage>
</organism>
<dbReference type="Proteomes" id="UP000010953">
    <property type="component" value="Unassembled WGS sequence"/>
</dbReference>
<comment type="caution">
    <text evidence="1">The sequence shown here is derived from an EMBL/GenBank/DDBJ whole genome shotgun (WGS) entry which is preliminary data.</text>
</comment>
<protein>
    <submittedName>
        <fullName evidence="1">Uncharacterized protein</fullName>
    </submittedName>
</protein>
<keyword evidence="2" id="KW-1185">Reference proteome</keyword>
<dbReference type="InParanoid" id="M7X9M8"/>
<dbReference type="STRING" id="1239962.C943_02495"/>
<accession>M7X9M8</accession>
<dbReference type="EMBL" id="AMZY02000020">
    <property type="protein sequence ID" value="EMS31348.1"/>
    <property type="molecule type" value="Genomic_DNA"/>
</dbReference>
<sequence length="42" mass="4712">MAIGSSAFLEPLWLHFSHLYSQSSYQFVCHLADTDILAPSDL</sequence>